<proteinExistence type="inferred from homology"/>
<organism evidence="3 4">
    <name type="scientific">Candidatus Scalindua rubra</name>
    <dbReference type="NCBI Taxonomy" id="1872076"/>
    <lineage>
        <taxon>Bacteria</taxon>
        <taxon>Pseudomonadati</taxon>
        <taxon>Planctomycetota</taxon>
        <taxon>Candidatus Brocadiia</taxon>
        <taxon>Candidatus Brocadiales</taxon>
        <taxon>Candidatus Scalinduaceae</taxon>
        <taxon>Candidatus Scalindua</taxon>
    </lineage>
</organism>
<gene>
    <name evidence="3" type="ORF">SCARUB_02704</name>
</gene>
<dbReference type="Proteomes" id="UP000094056">
    <property type="component" value="Unassembled WGS sequence"/>
</dbReference>
<evidence type="ECO:0000256" key="1">
    <source>
        <dbReference type="ARBA" id="ARBA00009981"/>
    </source>
</evidence>
<dbReference type="InterPro" id="IPR036165">
    <property type="entry name" value="YefM-like_sf"/>
</dbReference>
<accession>A0A1E3X970</accession>
<dbReference type="SUPFAM" id="SSF143120">
    <property type="entry name" value="YefM-like"/>
    <property type="match status" value="1"/>
</dbReference>
<comment type="similarity">
    <text evidence="1 2">Belongs to the phD/YefM antitoxin family.</text>
</comment>
<sequence>MKTVAISEFKAKCLDLITKMDKTKKPMVITKNGKPVAKLVPFKSDNNLKALRGKVKYYGDIISPIEEDWNAEK</sequence>
<reference evidence="3 4" key="1">
    <citation type="submission" date="2016-07" db="EMBL/GenBank/DDBJ databases">
        <title>Draft genome of Scalindua rubra, obtained from a brine-seawater interface in the Red Sea, sheds light on salt adaptation in anammox bacteria.</title>
        <authorList>
            <person name="Speth D.R."/>
            <person name="Lagkouvardos I."/>
            <person name="Wang Y."/>
            <person name="Qian P.-Y."/>
            <person name="Dutilh B.E."/>
            <person name="Jetten M.S."/>
        </authorList>
    </citation>
    <scope>NUCLEOTIDE SEQUENCE [LARGE SCALE GENOMIC DNA]</scope>
    <source>
        <strain evidence="3">BSI-1</strain>
    </source>
</reference>
<dbReference type="EMBL" id="MAYW01000074">
    <property type="protein sequence ID" value="ODS32185.1"/>
    <property type="molecule type" value="Genomic_DNA"/>
</dbReference>
<dbReference type="Gene3D" id="3.40.1620.10">
    <property type="entry name" value="YefM-like domain"/>
    <property type="match status" value="1"/>
</dbReference>
<dbReference type="NCBIfam" id="TIGR01552">
    <property type="entry name" value="phd_fam"/>
    <property type="match status" value="1"/>
</dbReference>
<dbReference type="InterPro" id="IPR006442">
    <property type="entry name" value="Antitoxin_Phd/YefM"/>
</dbReference>
<evidence type="ECO:0000256" key="2">
    <source>
        <dbReference type="RuleBase" id="RU362080"/>
    </source>
</evidence>
<dbReference type="Pfam" id="PF02604">
    <property type="entry name" value="PhdYeFM_antitox"/>
    <property type="match status" value="1"/>
</dbReference>
<protein>
    <recommendedName>
        <fullName evidence="2">Antitoxin</fullName>
    </recommendedName>
</protein>
<name>A0A1E3X970_9BACT</name>
<comment type="function">
    <text evidence="2">Antitoxin component of a type II toxin-antitoxin (TA) system.</text>
</comment>
<evidence type="ECO:0000313" key="4">
    <source>
        <dbReference type="Proteomes" id="UP000094056"/>
    </source>
</evidence>
<comment type="caution">
    <text evidence="3">The sequence shown here is derived from an EMBL/GenBank/DDBJ whole genome shotgun (WGS) entry which is preliminary data.</text>
</comment>
<evidence type="ECO:0000313" key="3">
    <source>
        <dbReference type="EMBL" id="ODS32185.1"/>
    </source>
</evidence>
<dbReference type="AlphaFoldDB" id="A0A1E3X970"/>